<protein>
    <submittedName>
        <fullName evidence="2">Uncharacterized protein</fullName>
    </submittedName>
</protein>
<comment type="caution">
    <text evidence="2">The sequence shown here is derived from an EMBL/GenBank/DDBJ whole genome shotgun (WGS) entry which is preliminary data.</text>
</comment>
<evidence type="ECO:0000313" key="3">
    <source>
        <dbReference type="Proteomes" id="UP001279410"/>
    </source>
</evidence>
<dbReference type="Proteomes" id="UP001279410">
    <property type="component" value="Unassembled WGS sequence"/>
</dbReference>
<dbReference type="AlphaFoldDB" id="A0AAD3R9Y5"/>
<proteinExistence type="predicted"/>
<evidence type="ECO:0000256" key="1">
    <source>
        <dbReference type="SAM" id="MobiDB-lite"/>
    </source>
</evidence>
<name>A0AAD3R9Y5_LATJO</name>
<feature type="compositionally biased region" description="Basic and acidic residues" evidence="1">
    <location>
        <begin position="47"/>
        <end position="62"/>
    </location>
</feature>
<evidence type="ECO:0000313" key="2">
    <source>
        <dbReference type="EMBL" id="GLD61218.1"/>
    </source>
</evidence>
<dbReference type="EMBL" id="BRZM01000044">
    <property type="protein sequence ID" value="GLD61218.1"/>
    <property type="molecule type" value="Genomic_DNA"/>
</dbReference>
<sequence length="113" mass="12991">MTVSLKVFKLMEASCYSCLSLLGISQLLYTRMSAMHWEARRRQSALDRRMARDKQQLVHRGPDTISNSTESNTTKEQTAGSQCPHCKNDLKTSVHHSAKIPNRYSSLQYTQQW</sequence>
<organism evidence="2 3">
    <name type="scientific">Lates japonicus</name>
    <name type="common">Japanese lates</name>
    <dbReference type="NCBI Taxonomy" id="270547"/>
    <lineage>
        <taxon>Eukaryota</taxon>
        <taxon>Metazoa</taxon>
        <taxon>Chordata</taxon>
        <taxon>Craniata</taxon>
        <taxon>Vertebrata</taxon>
        <taxon>Euteleostomi</taxon>
        <taxon>Actinopterygii</taxon>
        <taxon>Neopterygii</taxon>
        <taxon>Teleostei</taxon>
        <taxon>Neoteleostei</taxon>
        <taxon>Acanthomorphata</taxon>
        <taxon>Carangaria</taxon>
        <taxon>Carangaria incertae sedis</taxon>
        <taxon>Centropomidae</taxon>
        <taxon>Lates</taxon>
    </lineage>
</organism>
<keyword evidence="3" id="KW-1185">Reference proteome</keyword>
<feature type="region of interest" description="Disordered" evidence="1">
    <location>
        <begin position="47"/>
        <end position="86"/>
    </location>
</feature>
<feature type="compositionally biased region" description="Polar residues" evidence="1">
    <location>
        <begin position="64"/>
        <end position="81"/>
    </location>
</feature>
<reference evidence="2" key="1">
    <citation type="submission" date="2022-08" db="EMBL/GenBank/DDBJ databases">
        <title>Genome sequencing of akame (Lates japonicus).</title>
        <authorList>
            <person name="Hashiguchi Y."/>
            <person name="Takahashi H."/>
        </authorList>
    </citation>
    <scope>NUCLEOTIDE SEQUENCE</scope>
    <source>
        <strain evidence="2">Kochi</strain>
    </source>
</reference>
<accession>A0AAD3R9Y5</accession>
<gene>
    <name evidence="2" type="ORF">AKAME5_001306100</name>
</gene>